<dbReference type="Pfam" id="PF12826">
    <property type="entry name" value="HHH_2"/>
    <property type="match status" value="1"/>
</dbReference>
<evidence type="ECO:0000256" key="12">
    <source>
        <dbReference type="ARBA" id="ARBA00034005"/>
    </source>
</evidence>
<evidence type="ECO:0000256" key="6">
    <source>
        <dbReference type="ARBA" id="ARBA00022723"/>
    </source>
</evidence>
<comment type="function">
    <text evidence="1 14">DNA ligase that catalyzes the formation of phosphodiester linkages between 5'-phosphoryl and 3'-hydroxyl groups in double-stranded DNA using NAD as a coenzyme and as the energy source for the reaction. It is essential for DNA replication and repair of damaged DNA.</text>
</comment>
<dbReference type="InterPro" id="IPR013839">
    <property type="entry name" value="DNAligase_adenylation"/>
</dbReference>
<dbReference type="GO" id="GO:0006281">
    <property type="term" value="P:DNA repair"/>
    <property type="evidence" value="ECO:0007669"/>
    <property type="project" value="UniProtKB-KW"/>
</dbReference>
<comment type="caution">
    <text evidence="16">The sequence shown here is derived from an EMBL/GenBank/DDBJ whole genome shotgun (WGS) entry which is preliminary data.</text>
</comment>
<dbReference type="Gene3D" id="1.10.150.20">
    <property type="entry name" value="5' to 3' exonuclease, C-terminal subdomain"/>
    <property type="match status" value="2"/>
</dbReference>
<comment type="cofactor">
    <cofactor evidence="14">
        <name>Mg(2+)</name>
        <dbReference type="ChEBI" id="CHEBI:18420"/>
    </cofactor>
    <cofactor evidence="14">
        <name>Mn(2+)</name>
        <dbReference type="ChEBI" id="CHEBI:29035"/>
    </cofactor>
</comment>
<feature type="binding site" evidence="14">
    <location>
        <position position="177"/>
    </location>
    <ligand>
        <name>NAD(+)</name>
        <dbReference type="ChEBI" id="CHEBI:57540"/>
    </ligand>
</feature>
<dbReference type="PIRSF" id="PIRSF001604">
    <property type="entry name" value="LigA"/>
    <property type="match status" value="1"/>
</dbReference>
<dbReference type="Gene3D" id="2.40.50.140">
    <property type="entry name" value="Nucleic acid-binding proteins"/>
    <property type="match status" value="1"/>
</dbReference>
<feature type="binding site" evidence="14">
    <location>
        <begin position="84"/>
        <end position="85"/>
    </location>
    <ligand>
        <name>NAD(+)</name>
        <dbReference type="ChEBI" id="CHEBI:57540"/>
    </ligand>
</feature>
<dbReference type="InterPro" id="IPR041663">
    <property type="entry name" value="DisA/LigA_HHH"/>
</dbReference>
<keyword evidence="14" id="KW-0464">Manganese</keyword>
<evidence type="ECO:0000256" key="11">
    <source>
        <dbReference type="ARBA" id="ARBA00023204"/>
    </source>
</evidence>
<dbReference type="InterPro" id="IPR004150">
    <property type="entry name" value="NAD_DNA_ligase_OB"/>
</dbReference>
<evidence type="ECO:0000256" key="14">
    <source>
        <dbReference type="HAMAP-Rule" id="MF_01588"/>
    </source>
</evidence>
<gene>
    <name evidence="14" type="primary">ligA</name>
    <name evidence="16" type="ORF">A3D62_02310</name>
</gene>
<dbReference type="EC" id="6.5.1.2" evidence="2 14"/>
<dbReference type="PROSITE" id="PS01056">
    <property type="entry name" value="DNA_LIGASE_N2"/>
    <property type="match status" value="1"/>
</dbReference>
<keyword evidence="11 14" id="KW-0234">DNA repair</keyword>
<dbReference type="SUPFAM" id="SSF56091">
    <property type="entry name" value="DNA ligase/mRNA capping enzyme, catalytic domain"/>
    <property type="match status" value="1"/>
</dbReference>
<dbReference type="Pfam" id="PF01653">
    <property type="entry name" value="DNA_ligase_aden"/>
    <property type="match status" value="1"/>
</dbReference>
<comment type="caution">
    <text evidence="14">Lacks conserved residue(s) required for the propagation of feature annotation.</text>
</comment>
<name>A0A1F6D1Q4_9BACT</name>
<dbReference type="InterPro" id="IPR010994">
    <property type="entry name" value="RuvA_2-like"/>
</dbReference>
<dbReference type="InterPro" id="IPR033136">
    <property type="entry name" value="DNA_ligase_CS"/>
</dbReference>
<dbReference type="GO" id="GO:0003911">
    <property type="term" value="F:DNA ligase (NAD+) activity"/>
    <property type="evidence" value="ECO:0007669"/>
    <property type="project" value="UniProtKB-UniRule"/>
</dbReference>
<comment type="similarity">
    <text evidence="13 14">Belongs to the NAD-dependent DNA ligase family. LigA subfamily.</text>
</comment>
<feature type="binding site" evidence="14">
    <location>
        <begin position="35"/>
        <end position="39"/>
    </location>
    <ligand>
        <name>NAD(+)</name>
        <dbReference type="ChEBI" id="CHEBI:57540"/>
    </ligand>
</feature>
<keyword evidence="5 14" id="KW-0235">DNA replication</keyword>
<evidence type="ECO:0000256" key="10">
    <source>
        <dbReference type="ARBA" id="ARBA00023027"/>
    </source>
</evidence>
<dbReference type="FunFam" id="2.40.50.140:FF:000012">
    <property type="entry name" value="DNA ligase"/>
    <property type="match status" value="1"/>
</dbReference>
<reference evidence="16 17" key="1">
    <citation type="journal article" date="2016" name="Nat. Commun.">
        <title>Thousands of microbial genomes shed light on interconnected biogeochemical processes in an aquifer system.</title>
        <authorList>
            <person name="Anantharaman K."/>
            <person name="Brown C.T."/>
            <person name="Hug L.A."/>
            <person name="Sharon I."/>
            <person name="Castelle C.J."/>
            <person name="Probst A.J."/>
            <person name="Thomas B.C."/>
            <person name="Singh A."/>
            <person name="Wilkins M.J."/>
            <person name="Karaoz U."/>
            <person name="Brodie E.L."/>
            <person name="Williams K.H."/>
            <person name="Hubbard S.S."/>
            <person name="Banfield J.F."/>
        </authorList>
    </citation>
    <scope>NUCLEOTIDE SEQUENCE [LARGE SCALE GENOMIC DNA]</scope>
</reference>
<sequence length="674" mass="76237">MAVPKDIKEKVARLRKEIDRHRRLYHEKDEPEISDEAYDSLMALLISYETKYPELKSALSPSERIGGEPLKEFSKVIHLVKQWSFDNVFSVEELHLWEERMKRYLQKESSRAHTIEYSAEHKIDGLKIVLQYENGQFVRGATRGNGTVGEDITQNLKTIETIPLQLTKEVDLVAVGEAWLSHKELERINKEREKQKELLFMNTRNAAAGSLRQLDPKITASRKLNSFAYDIDFFNPKNTGLSIPHTQTDELILLQTLGFSVNPHYKRCRSLKEVEQYYEDWMEKRTTLPYEVDGVAVKVNDIALQKTLGYTAKAPRFTVAFKFPALQVSTAVEDIILQVGRTGVLTPVAHLRPVVVAGSVVSRATLHNEDEIKRLDVRVGDTVIIQKAGDVIPDIVRVLKELRPKGAKPYAFPTHVPECGGDGKVERIPGKAAWRCVDRNSFEQRKQKFYYFVSKKTFDIDGLGPRIIDRLLEAGLISSYDDIFTLKKGDLLTLPGFKDTSAENVLRAIEKARKVTLPRFIAALSIEHVGEETAYDLAEHFGSIEELMRASVAELEEVSGVGSIVADSIHRWCKDKDQRALVARLQKQVTIERPRKKKGKLSGTTFVLTGSLEHLSRDVAQEKIRERGGSVSSSVSKNTDYVVVGSDPGTKYEKARELGVRTLSEHEFIALLEN</sequence>
<feature type="binding site" evidence="14">
    <location>
        <position position="322"/>
    </location>
    <ligand>
        <name>NAD(+)</name>
        <dbReference type="ChEBI" id="CHEBI:57540"/>
    </ligand>
</feature>
<organism evidence="16 17">
    <name type="scientific">Candidatus Kaiserbacteria bacterium RIFCSPHIGHO2_02_FULL_49_11</name>
    <dbReference type="NCBI Taxonomy" id="1798489"/>
    <lineage>
        <taxon>Bacteria</taxon>
        <taxon>Candidatus Kaiseribacteriota</taxon>
    </lineage>
</organism>
<dbReference type="InterPro" id="IPR001357">
    <property type="entry name" value="BRCT_dom"/>
</dbReference>
<dbReference type="CDD" id="cd17748">
    <property type="entry name" value="BRCT_DNA_ligase_like"/>
    <property type="match status" value="1"/>
</dbReference>
<dbReference type="InterPro" id="IPR012340">
    <property type="entry name" value="NA-bd_OB-fold"/>
</dbReference>
<keyword evidence="10 14" id="KW-0520">NAD</keyword>
<dbReference type="InterPro" id="IPR013840">
    <property type="entry name" value="DNAligase_N"/>
</dbReference>
<dbReference type="SMART" id="SM00532">
    <property type="entry name" value="LIGANc"/>
    <property type="match status" value="1"/>
</dbReference>
<evidence type="ECO:0000313" key="16">
    <source>
        <dbReference type="EMBL" id="OGG55359.1"/>
    </source>
</evidence>
<dbReference type="NCBIfam" id="NF005932">
    <property type="entry name" value="PRK07956.1"/>
    <property type="match status" value="1"/>
</dbReference>
<feature type="binding site" evidence="14">
    <location>
        <position position="120"/>
    </location>
    <ligand>
        <name>NAD(+)</name>
        <dbReference type="ChEBI" id="CHEBI:57540"/>
    </ligand>
</feature>
<comment type="catalytic activity">
    <reaction evidence="12 14">
        <text>NAD(+) + (deoxyribonucleotide)n-3'-hydroxyl + 5'-phospho-(deoxyribonucleotide)m = (deoxyribonucleotide)n+m + AMP + beta-nicotinamide D-nucleotide.</text>
        <dbReference type="EC" id="6.5.1.2"/>
    </reaction>
</comment>
<dbReference type="CDD" id="cd00114">
    <property type="entry name" value="LIGANc"/>
    <property type="match status" value="1"/>
</dbReference>
<dbReference type="InterPro" id="IPR001679">
    <property type="entry name" value="DNA_ligase"/>
</dbReference>
<feature type="domain" description="BRCT" evidence="15">
    <location>
        <begin position="596"/>
        <end position="674"/>
    </location>
</feature>
<dbReference type="GO" id="GO:0046872">
    <property type="term" value="F:metal ion binding"/>
    <property type="evidence" value="ECO:0007669"/>
    <property type="project" value="UniProtKB-KW"/>
</dbReference>
<dbReference type="Gene3D" id="1.10.287.610">
    <property type="entry name" value="Helix hairpin bin"/>
    <property type="match status" value="1"/>
</dbReference>
<dbReference type="GO" id="GO:0006260">
    <property type="term" value="P:DNA replication"/>
    <property type="evidence" value="ECO:0007669"/>
    <property type="project" value="UniProtKB-KW"/>
</dbReference>
<dbReference type="PANTHER" id="PTHR23389">
    <property type="entry name" value="CHROMOSOME TRANSMISSION FIDELITY FACTOR 18"/>
    <property type="match status" value="1"/>
</dbReference>
<protein>
    <recommendedName>
        <fullName evidence="3 14">DNA ligase</fullName>
        <ecNumber evidence="2 14">6.5.1.2</ecNumber>
    </recommendedName>
    <alternativeName>
        <fullName evidence="14">Polydeoxyribonucleotide synthase [NAD(+)]</fullName>
    </alternativeName>
</protein>
<dbReference type="SMART" id="SM00292">
    <property type="entry name" value="BRCT"/>
    <property type="match status" value="1"/>
</dbReference>
<dbReference type="SUPFAM" id="SSF47781">
    <property type="entry name" value="RuvA domain 2-like"/>
    <property type="match status" value="1"/>
</dbReference>
<keyword evidence="8 14" id="KW-0862">Zinc</keyword>
<proteinExistence type="inferred from homology"/>
<dbReference type="SUPFAM" id="SSF50249">
    <property type="entry name" value="Nucleic acid-binding proteins"/>
    <property type="match status" value="1"/>
</dbReference>
<dbReference type="Gene3D" id="3.30.470.30">
    <property type="entry name" value="DNA ligase/mRNA capping enzyme"/>
    <property type="match status" value="1"/>
</dbReference>
<dbReference type="InterPro" id="IPR003583">
    <property type="entry name" value="Hlx-hairpin-Hlx_DNA-bd_motif"/>
</dbReference>
<keyword evidence="6 14" id="KW-0479">Metal-binding</keyword>
<evidence type="ECO:0000313" key="17">
    <source>
        <dbReference type="Proteomes" id="UP000177659"/>
    </source>
</evidence>
<dbReference type="Gene3D" id="6.20.10.30">
    <property type="match status" value="1"/>
</dbReference>
<evidence type="ECO:0000256" key="2">
    <source>
        <dbReference type="ARBA" id="ARBA00012722"/>
    </source>
</evidence>
<dbReference type="Proteomes" id="UP000177659">
    <property type="component" value="Unassembled WGS sequence"/>
</dbReference>
<keyword evidence="9 14" id="KW-0460">Magnesium</keyword>
<dbReference type="InterPro" id="IPR036420">
    <property type="entry name" value="BRCT_dom_sf"/>
</dbReference>
<dbReference type="PANTHER" id="PTHR23389:SF9">
    <property type="entry name" value="DNA LIGASE"/>
    <property type="match status" value="1"/>
</dbReference>
<evidence type="ECO:0000256" key="5">
    <source>
        <dbReference type="ARBA" id="ARBA00022705"/>
    </source>
</evidence>
<dbReference type="NCBIfam" id="TIGR00575">
    <property type="entry name" value="dnlj"/>
    <property type="match status" value="1"/>
</dbReference>
<keyword evidence="7 14" id="KW-0227">DNA damage</keyword>
<dbReference type="AlphaFoldDB" id="A0A1F6D1Q4"/>
<evidence type="ECO:0000256" key="4">
    <source>
        <dbReference type="ARBA" id="ARBA00022598"/>
    </source>
</evidence>
<feature type="binding site" evidence="14">
    <location>
        <position position="419"/>
    </location>
    <ligand>
        <name>Zn(2+)</name>
        <dbReference type="ChEBI" id="CHEBI:29105"/>
    </ligand>
</feature>
<feature type="active site" description="N6-AMP-lysine intermediate" evidence="14">
    <location>
        <position position="122"/>
    </location>
</feature>
<dbReference type="Pfam" id="PF00533">
    <property type="entry name" value="BRCT"/>
    <property type="match status" value="1"/>
</dbReference>
<accession>A0A1F6D1Q4</accession>
<feature type="binding site" evidence="14">
    <location>
        <position position="143"/>
    </location>
    <ligand>
        <name>NAD(+)</name>
        <dbReference type="ChEBI" id="CHEBI:57540"/>
    </ligand>
</feature>
<feature type="binding site" evidence="14">
    <location>
        <position position="298"/>
    </location>
    <ligand>
        <name>NAD(+)</name>
        <dbReference type="ChEBI" id="CHEBI:57540"/>
    </ligand>
</feature>
<evidence type="ECO:0000256" key="3">
    <source>
        <dbReference type="ARBA" id="ARBA00013308"/>
    </source>
</evidence>
<dbReference type="GO" id="GO:0003677">
    <property type="term" value="F:DNA binding"/>
    <property type="evidence" value="ECO:0007669"/>
    <property type="project" value="InterPro"/>
</dbReference>
<dbReference type="SUPFAM" id="SSF52113">
    <property type="entry name" value="BRCT domain"/>
    <property type="match status" value="1"/>
</dbReference>
<dbReference type="Pfam" id="PF14520">
    <property type="entry name" value="HHH_5"/>
    <property type="match status" value="1"/>
</dbReference>
<dbReference type="HAMAP" id="MF_01588">
    <property type="entry name" value="DNA_ligase_A"/>
    <property type="match status" value="1"/>
</dbReference>
<dbReference type="EMBL" id="MFLC01000004">
    <property type="protein sequence ID" value="OGG55359.1"/>
    <property type="molecule type" value="Genomic_DNA"/>
</dbReference>
<evidence type="ECO:0000256" key="8">
    <source>
        <dbReference type="ARBA" id="ARBA00022833"/>
    </source>
</evidence>
<evidence type="ECO:0000256" key="7">
    <source>
        <dbReference type="ARBA" id="ARBA00022763"/>
    </source>
</evidence>
<dbReference type="Pfam" id="PF03120">
    <property type="entry name" value="OB_DNA_ligase"/>
    <property type="match status" value="1"/>
</dbReference>
<evidence type="ECO:0000259" key="15">
    <source>
        <dbReference type="PROSITE" id="PS50172"/>
    </source>
</evidence>
<dbReference type="Gene3D" id="3.40.50.10190">
    <property type="entry name" value="BRCT domain"/>
    <property type="match status" value="1"/>
</dbReference>
<evidence type="ECO:0000256" key="13">
    <source>
        <dbReference type="ARBA" id="ARBA00060881"/>
    </source>
</evidence>
<keyword evidence="4 14" id="KW-0436">Ligase</keyword>
<evidence type="ECO:0000256" key="1">
    <source>
        <dbReference type="ARBA" id="ARBA00004067"/>
    </source>
</evidence>
<dbReference type="PROSITE" id="PS50172">
    <property type="entry name" value="BRCT"/>
    <property type="match status" value="1"/>
</dbReference>
<evidence type="ECO:0000256" key="9">
    <source>
        <dbReference type="ARBA" id="ARBA00022842"/>
    </source>
</evidence>
<dbReference type="SMART" id="SM00278">
    <property type="entry name" value="HhH1"/>
    <property type="match status" value="4"/>
</dbReference>